<gene>
    <name evidence="7" type="ORF">GCM10007933_14240</name>
</gene>
<evidence type="ECO:0000313" key="8">
    <source>
        <dbReference type="Proteomes" id="UP001157167"/>
    </source>
</evidence>
<dbReference type="PANTHER" id="PTHR39087">
    <property type="entry name" value="UPF0104 MEMBRANE PROTEIN MJ1595"/>
    <property type="match status" value="1"/>
</dbReference>
<evidence type="ECO:0000256" key="4">
    <source>
        <dbReference type="ARBA" id="ARBA00022989"/>
    </source>
</evidence>
<keyword evidence="8" id="KW-1185">Reference proteome</keyword>
<comment type="caution">
    <text evidence="7">The sequence shown here is derived from an EMBL/GenBank/DDBJ whole genome shotgun (WGS) entry which is preliminary data.</text>
</comment>
<sequence>MKIRRAIGGWSIVAGLYFVALLWADSKTGVLRLLPELAPMLPVLVTATLASIGLRFARWQWLLHRAGYRVPAGQSLLAYVAGFAFTATPGKVGELLRVRYLVTAGVPASRVVSAFVYERLFDLAAVLLIALPAAAEFHVFGVAATFVGLVFGAVGLMAANPRLGQRGVVAFRRAGMLRIARVVRAIVAGLANIRLWATLPDMLLSLVAGMGAWLVTSWSFVYLLGALGIHLEGFKAIALFPVAMLAGAASMLPGGLGSTEATLVALLTLGGAALVPATLAAVGIRLATLWLATVMGMGAFGWLEARRSGG</sequence>
<reference evidence="8" key="1">
    <citation type="journal article" date="2019" name="Int. J. Syst. Evol. Microbiol.">
        <title>The Global Catalogue of Microorganisms (GCM) 10K type strain sequencing project: providing services to taxonomists for standard genome sequencing and annotation.</title>
        <authorList>
            <consortium name="The Broad Institute Genomics Platform"/>
            <consortium name="The Broad Institute Genome Sequencing Center for Infectious Disease"/>
            <person name="Wu L."/>
            <person name="Ma J."/>
        </authorList>
    </citation>
    <scope>NUCLEOTIDE SEQUENCE [LARGE SCALE GENOMIC DNA]</scope>
    <source>
        <strain evidence="8">NBRC 102407</strain>
    </source>
</reference>
<feature type="transmembrane region" description="Helical" evidence="6">
    <location>
        <begin position="261"/>
        <end position="279"/>
    </location>
</feature>
<dbReference type="Proteomes" id="UP001157167">
    <property type="component" value="Unassembled WGS sequence"/>
</dbReference>
<dbReference type="Pfam" id="PF03706">
    <property type="entry name" value="LPG_synthase_TM"/>
    <property type="match status" value="1"/>
</dbReference>
<dbReference type="EMBL" id="BSPX01000016">
    <property type="protein sequence ID" value="GLT21969.1"/>
    <property type="molecule type" value="Genomic_DNA"/>
</dbReference>
<keyword evidence="3 6" id="KW-0812">Transmembrane</keyword>
<accession>A0ABQ6F9P5</accession>
<feature type="transmembrane region" description="Helical" evidence="6">
    <location>
        <begin position="236"/>
        <end position="255"/>
    </location>
</feature>
<dbReference type="InterPro" id="IPR022791">
    <property type="entry name" value="L-PG_synthase/AglD"/>
</dbReference>
<dbReference type="RefSeq" id="WP_284187346.1">
    <property type="nucleotide sequence ID" value="NZ_BSPX01000016.1"/>
</dbReference>
<feature type="transmembrane region" description="Helical" evidence="6">
    <location>
        <begin position="203"/>
        <end position="224"/>
    </location>
</feature>
<evidence type="ECO:0000256" key="5">
    <source>
        <dbReference type="ARBA" id="ARBA00023136"/>
    </source>
</evidence>
<keyword evidence="2" id="KW-1003">Cell membrane</keyword>
<keyword evidence="5 6" id="KW-0472">Membrane</keyword>
<organism evidence="7 8">
    <name type="scientific">Zoogloea oryzae</name>
    <dbReference type="NCBI Taxonomy" id="310767"/>
    <lineage>
        <taxon>Bacteria</taxon>
        <taxon>Pseudomonadati</taxon>
        <taxon>Pseudomonadota</taxon>
        <taxon>Betaproteobacteria</taxon>
        <taxon>Rhodocyclales</taxon>
        <taxon>Zoogloeaceae</taxon>
        <taxon>Zoogloea</taxon>
    </lineage>
</organism>
<evidence type="ECO:0000313" key="7">
    <source>
        <dbReference type="EMBL" id="GLT21969.1"/>
    </source>
</evidence>
<proteinExistence type="predicted"/>
<evidence type="ECO:0000256" key="6">
    <source>
        <dbReference type="SAM" id="Phobius"/>
    </source>
</evidence>
<feature type="transmembrane region" description="Helical" evidence="6">
    <location>
        <begin position="179"/>
        <end position="197"/>
    </location>
</feature>
<name>A0ABQ6F9P5_9RHOO</name>
<feature type="transmembrane region" description="Helical" evidence="6">
    <location>
        <begin position="37"/>
        <end position="57"/>
    </location>
</feature>
<feature type="transmembrane region" description="Helical" evidence="6">
    <location>
        <begin position="7"/>
        <end position="25"/>
    </location>
</feature>
<feature type="transmembrane region" description="Helical" evidence="6">
    <location>
        <begin position="137"/>
        <end position="159"/>
    </location>
</feature>
<dbReference type="PANTHER" id="PTHR39087:SF2">
    <property type="entry name" value="UPF0104 MEMBRANE PROTEIN MJ1595"/>
    <property type="match status" value="1"/>
</dbReference>
<feature type="transmembrane region" description="Helical" evidence="6">
    <location>
        <begin position="286"/>
        <end position="303"/>
    </location>
</feature>
<evidence type="ECO:0000256" key="2">
    <source>
        <dbReference type="ARBA" id="ARBA00022475"/>
    </source>
</evidence>
<protein>
    <submittedName>
        <fullName evidence="7">Membrane protein</fullName>
    </submittedName>
</protein>
<comment type="subcellular location">
    <subcellularLocation>
        <location evidence="1">Cell membrane</location>
        <topology evidence="1">Multi-pass membrane protein</topology>
    </subcellularLocation>
</comment>
<evidence type="ECO:0000256" key="1">
    <source>
        <dbReference type="ARBA" id="ARBA00004651"/>
    </source>
</evidence>
<keyword evidence="4 6" id="KW-1133">Transmembrane helix</keyword>
<evidence type="ECO:0000256" key="3">
    <source>
        <dbReference type="ARBA" id="ARBA00022692"/>
    </source>
</evidence>